<evidence type="ECO:0000256" key="1">
    <source>
        <dbReference type="SAM" id="SignalP"/>
    </source>
</evidence>
<comment type="caution">
    <text evidence="3">The sequence shown here is derived from an EMBL/GenBank/DDBJ whole genome shotgun (WGS) entry which is preliminary data.</text>
</comment>
<accession>A0A328BCD8</accession>
<dbReference type="NCBIfam" id="TIGR02595">
    <property type="entry name" value="PEP_CTERM"/>
    <property type="match status" value="1"/>
</dbReference>
<feature type="signal peptide" evidence="1">
    <location>
        <begin position="1"/>
        <end position="23"/>
    </location>
</feature>
<evidence type="ECO:0000259" key="2">
    <source>
        <dbReference type="Pfam" id="PF07589"/>
    </source>
</evidence>
<evidence type="ECO:0000313" key="3">
    <source>
        <dbReference type="EMBL" id="RAK64409.1"/>
    </source>
</evidence>
<evidence type="ECO:0000313" key="4">
    <source>
        <dbReference type="Proteomes" id="UP000249524"/>
    </source>
</evidence>
<dbReference type="InterPro" id="IPR013424">
    <property type="entry name" value="Ice-binding_C"/>
</dbReference>
<feature type="chain" id="PRO_5016426905" description="Ice-binding protein C-terminal domain-containing protein" evidence="1">
    <location>
        <begin position="24"/>
        <end position="206"/>
    </location>
</feature>
<proteinExistence type="predicted"/>
<dbReference type="NCBIfam" id="NF035944">
    <property type="entry name" value="PEPxxWA-CTERM"/>
    <property type="match status" value="1"/>
</dbReference>
<name>A0A328BCD8_9CAUL</name>
<reference evidence="3 4" key="1">
    <citation type="submission" date="2018-05" db="EMBL/GenBank/DDBJ databases">
        <authorList>
            <person name="Lanie J.A."/>
            <person name="Ng W.-L."/>
            <person name="Kazmierczak K.M."/>
            <person name="Andrzejewski T.M."/>
            <person name="Davidsen T.M."/>
            <person name="Wayne K.J."/>
            <person name="Tettelin H."/>
            <person name="Glass J.I."/>
            <person name="Rusch D."/>
            <person name="Podicherti R."/>
            <person name="Tsui H.-C.T."/>
            <person name="Winkler M.E."/>
        </authorList>
    </citation>
    <scope>NUCLEOTIDE SEQUENCE [LARGE SCALE GENOMIC DNA]</scope>
    <source>
        <strain evidence="3 4">BUT-10</strain>
    </source>
</reference>
<protein>
    <recommendedName>
        <fullName evidence="2">Ice-binding protein C-terminal domain-containing protein</fullName>
    </recommendedName>
</protein>
<sequence>MMKTLLGSLAGVTILAAAASASAAVVIDTGANGPANKNVDWAQEAGGDNFVYGVINNTSIGVVVEGAEDIKTSSQGGVVWIVPTVGSGLDFLRFSLDGYDFSSFEVDLKDPTGNNDTWSVTILTNDGTTETFNNFNGGFINAYGTGGTRISSVEFQTSGDITGVGQVRFGGAREIGVVPEPATWAMMIMGFGAAGALLRRRQSAFA</sequence>
<gene>
    <name evidence="3" type="ORF">DJ019_14710</name>
</gene>
<dbReference type="AlphaFoldDB" id="A0A328BCD8"/>
<keyword evidence="1" id="KW-0732">Signal</keyword>
<dbReference type="EMBL" id="QFYS01000006">
    <property type="protein sequence ID" value="RAK64409.1"/>
    <property type="molecule type" value="Genomic_DNA"/>
</dbReference>
<dbReference type="Pfam" id="PF07589">
    <property type="entry name" value="PEP-CTERM"/>
    <property type="match status" value="1"/>
</dbReference>
<feature type="domain" description="Ice-binding protein C-terminal" evidence="2">
    <location>
        <begin position="178"/>
        <end position="201"/>
    </location>
</feature>
<dbReference type="Proteomes" id="UP000249524">
    <property type="component" value="Unassembled WGS sequence"/>
</dbReference>
<keyword evidence="4" id="KW-1185">Reference proteome</keyword>
<organism evidence="3 4">
    <name type="scientific">Phenylobacterium kunshanense</name>
    <dbReference type="NCBI Taxonomy" id="1445034"/>
    <lineage>
        <taxon>Bacteria</taxon>
        <taxon>Pseudomonadati</taxon>
        <taxon>Pseudomonadota</taxon>
        <taxon>Alphaproteobacteria</taxon>
        <taxon>Caulobacterales</taxon>
        <taxon>Caulobacteraceae</taxon>
        <taxon>Phenylobacterium</taxon>
    </lineage>
</organism>